<sequence>MYRKVLSSLFSDKLVQALGTPHGGYGAELGILLPFLHGTEAVRGKGRSRQIPPTGNVVWTKAQTQNRKKTKRRATCYGSSRVNRGFRDNRDSDKNIRTQF</sequence>
<protein>
    <submittedName>
        <fullName evidence="2">Uncharacterized protein</fullName>
    </submittedName>
</protein>
<keyword evidence="3" id="KW-1185">Reference proteome</keyword>
<organism evidence="2 3">
    <name type="scientific">Aspergillus tanneri</name>
    <dbReference type="NCBI Taxonomy" id="1220188"/>
    <lineage>
        <taxon>Eukaryota</taxon>
        <taxon>Fungi</taxon>
        <taxon>Dikarya</taxon>
        <taxon>Ascomycota</taxon>
        <taxon>Pezizomycotina</taxon>
        <taxon>Eurotiomycetes</taxon>
        <taxon>Eurotiomycetidae</taxon>
        <taxon>Eurotiales</taxon>
        <taxon>Aspergillaceae</taxon>
        <taxon>Aspergillus</taxon>
        <taxon>Aspergillus subgen. Circumdati</taxon>
    </lineage>
</organism>
<name>A0A4S3J742_9EURO</name>
<accession>A0A4S3J742</accession>
<gene>
    <name evidence="2" type="ORF">EYZ11_009750</name>
</gene>
<dbReference type="Proteomes" id="UP000308092">
    <property type="component" value="Unassembled WGS sequence"/>
</dbReference>
<evidence type="ECO:0000256" key="1">
    <source>
        <dbReference type="SAM" id="MobiDB-lite"/>
    </source>
</evidence>
<dbReference type="AlphaFoldDB" id="A0A4S3J742"/>
<dbReference type="VEuPathDB" id="FungiDB:EYZ11_009750"/>
<evidence type="ECO:0000313" key="2">
    <source>
        <dbReference type="EMBL" id="THC90796.1"/>
    </source>
</evidence>
<feature type="region of interest" description="Disordered" evidence="1">
    <location>
        <begin position="61"/>
        <end position="100"/>
    </location>
</feature>
<feature type="compositionally biased region" description="Basic and acidic residues" evidence="1">
    <location>
        <begin position="85"/>
        <end position="100"/>
    </location>
</feature>
<reference evidence="2 3" key="1">
    <citation type="submission" date="2019-03" db="EMBL/GenBank/DDBJ databases">
        <title>The genome sequence of a newly discovered highly antifungal drug resistant Aspergillus species, Aspergillus tanneri NIH 1004.</title>
        <authorList>
            <person name="Mounaud S."/>
            <person name="Singh I."/>
            <person name="Joardar V."/>
            <person name="Pakala S."/>
            <person name="Pakala S."/>
            <person name="Venepally P."/>
            <person name="Hoover J."/>
            <person name="Nierman W."/>
            <person name="Chung J."/>
            <person name="Losada L."/>
        </authorList>
    </citation>
    <scope>NUCLEOTIDE SEQUENCE [LARGE SCALE GENOMIC DNA]</scope>
    <source>
        <strain evidence="2 3">NIH1004</strain>
    </source>
</reference>
<dbReference type="EMBL" id="SOSA01000481">
    <property type="protein sequence ID" value="THC90796.1"/>
    <property type="molecule type" value="Genomic_DNA"/>
</dbReference>
<proteinExistence type="predicted"/>
<comment type="caution">
    <text evidence="2">The sequence shown here is derived from an EMBL/GenBank/DDBJ whole genome shotgun (WGS) entry which is preliminary data.</text>
</comment>
<evidence type="ECO:0000313" key="3">
    <source>
        <dbReference type="Proteomes" id="UP000308092"/>
    </source>
</evidence>